<keyword evidence="3" id="KW-1185">Reference proteome</keyword>
<dbReference type="Proteomes" id="UP000803844">
    <property type="component" value="Unassembled WGS sequence"/>
</dbReference>
<feature type="transmembrane region" description="Helical" evidence="1">
    <location>
        <begin position="108"/>
        <end position="129"/>
    </location>
</feature>
<evidence type="ECO:0000313" key="3">
    <source>
        <dbReference type="Proteomes" id="UP000803844"/>
    </source>
</evidence>
<sequence>RNNLLAAVGFLELANAGDFAANVWNETPVPKYALAMMALGGIAALCMIYFSVRDGVLSLANLRALREERRYLQSQRELHLRDANMLRTIDCFLDMNTREMGTELVDRVGMDTLLGFSSLVVGIGTFLAMDGDRHPVLFRASNLLTGYVGNTPCVLFGLVNISWSSWVWARSKKQQAAALRYVKGSTRIGQMLRNRTSSIQMHAALHGISGIVAGAAAMVTATMWWGYVVLLPCVITSGLVNLFWRRRVGYERPLVAHEITSIDQDTVLEALRYADSCCQRIWKGYVLGKDAFTTLVPEAESLLCALDFIQKNNLFEDLCLRLLKDPETSRRLQQTSSASPSSSTDNFAAAEAPAIDWHQLAAVEDEAWTQHVLKVARELINEKALLSFTYQERHLLEVLGCYMCR</sequence>
<dbReference type="OrthoDB" id="5089392at2759"/>
<feature type="transmembrane region" description="Helical" evidence="1">
    <location>
        <begin position="149"/>
        <end position="169"/>
    </location>
</feature>
<feature type="transmembrane region" description="Helical" evidence="1">
    <location>
        <begin position="199"/>
        <end position="218"/>
    </location>
</feature>
<reference evidence="2" key="1">
    <citation type="journal article" date="2020" name="Phytopathology">
        <title>Genome sequence of the chestnut blight fungus Cryphonectria parasitica EP155: A fundamental resource for an archetypical invasive plant pathogen.</title>
        <authorList>
            <person name="Crouch J.A."/>
            <person name="Dawe A."/>
            <person name="Aerts A."/>
            <person name="Barry K."/>
            <person name="Churchill A.C.L."/>
            <person name="Grimwood J."/>
            <person name="Hillman B."/>
            <person name="Milgroom M.G."/>
            <person name="Pangilinan J."/>
            <person name="Smith M."/>
            <person name="Salamov A."/>
            <person name="Schmutz J."/>
            <person name="Yadav J."/>
            <person name="Grigoriev I.V."/>
            <person name="Nuss D."/>
        </authorList>
    </citation>
    <scope>NUCLEOTIDE SEQUENCE</scope>
    <source>
        <strain evidence="2">EP155</strain>
    </source>
</reference>
<evidence type="ECO:0000313" key="2">
    <source>
        <dbReference type="EMBL" id="KAF3760333.1"/>
    </source>
</evidence>
<name>A0A9P4XSX1_CRYP1</name>
<evidence type="ECO:0000256" key="1">
    <source>
        <dbReference type="SAM" id="Phobius"/>
    </source>
</evidence>
<feature type="non-terminal residue" evidence="2">
    <location>
        <position position="1"/>
    </location>
</feature>
<keyword evidence="1" id="KW-1133">Transmembrane helix</keyword>
<proteinExistence type="predicted"/>
<protein>
    <recommendedName>
        <fullName evidence="4">Integral membrane protein</fullName>
    </recommendedName>
</protein>
<accession>A0A9P4XSX1</accession>
<dbReference type="AlphaFoldDB" id="A0A9P4XSX1"/>
<comment type="caution">
    <text evidence="2">The sequence shown here is derived from an EMBL/GenBank/DDBJ whole genome shotgun (WGS) entry which is preliminary data.</text>
</comment>
<feature type="non-terminal residue" evidence="2">
    <location>
        <position position="405"/>
    </location>
</feature>
<dbReference type="RefSeq" id="XP_040771312.1">
    <property type="nucleotide sequence ID" value="XM_040915827.1"/>
</dbReference>
<organism evidence="2 3">
    <name type="scientific">Cryphonectria parasitica (strain ATCC 38755 / EP155)</name>
    <dbReference type="NCBI Taxonomy" id="660469"/>
    <lineage>
        <taxon>Eukaryota</taxon>
        <taxon>Fungi</taxon>
        <taxon>Dikarya</taxon>
        <taxon>Ascomycota</taxon>
        <taxon>Pezizomycotina</taxon>
        <taxon>Sordariomycetes</taxon>
        <taxon>Sordariomycetidae</taxon>
        <taxon>Diaporthales</taxon>
        <taxon>Cryphonectriaceae</taxon>
        <taxon>Cryphonectria-Endothia species complex</taxon>
        <taxon>Cryphonectria</taxon>
    </lineage>
</organism>
<dbReference type="GeneID" id="63832956"/>
<feature type="transmembrane region" description="Helical" evidence="1">
    <location>
        <begin position="224"/>
        <end position="244"/>
    </location>
</feature>
<gene>
    <name evidence="2" type="ORF">M406DRAFT_230236</name>
</gene>
<keyword evidence="1" id="KW-0812">Transmembrane</keyword>
<feature type="transmembrane region" description="Helical" evidence="1">
    <location>
        <begin position="32"/>
        <end position="52"/>
    </location>
</feature>
<dbReference type="EMBL" id="MU032353">
    <property type="protein sequence ID" value="KAF3760333.1"/>
    <property type="molecule type" value="Genomic_DNA"/>
</dbReference>
<evidence type="ECO:0008006" key="4">
    <source>
        <dbReference type="Google" id="ProtNLM"/>
    </source>
</evidence>
<keyword evidence="1" id="KW-0472">Membrane</keyword>